<comment type="caution">
    <text evidence="1">The sequence shown here is derived from an EMBL/GenBank/DDBJ whole genome shotgun (WGS) entry which is preliminary data.</text>
</comment>
<reference evidence="1 2" key="1">
    <citation type="submission" date="2024-02" db="EMBL/GenBank/DDBJ databases">
        <title>First draft genome assembly of two strains of Seiridium cardinale.</title>
        <authorList>
            <person name="Emiliani G."/>
            <person name="Scali E."/>
        </authorList>
    </citation>
    <scope>NUCLEOTIDE SEQUENCE [LARGE SCALE GENOMIC DNA]</scope>
    <source>
        <strain evidence="1 2">BM-138-000479</strain>
    </source>
</reference>
<sequence length="155" mass="17169">MIVVSDLADGGSSGRPKAEVDGVVQKARGLMDHREWYLFLDVNDTHVKIHTDKMEIQRPDVVIVYEDKSEALRITKDPKKGKKVPYKNVVKEIIKIGEWLGNDMLHELPMATSQMSRGTAAVVVVQEPQGGPIVAVAKVVYQPSVQTTFSRNGCI</sequence>
<evidence type="ECO:0000313" key="1">
    <source>
        <dbReference type="EMBL" id="KAK9770790.1"/>
    </source>
</evidence>
<dbReference type="InterPro" id="IPR036249">
    <property type="entry name" value="Thioredoxin-like_sf"/>
</dbReference>
<proteinExistence type="predicted"/>
<dbReference type="EMBL" id="JARVKM010000086">
    <property type="protein sequence ID" value="KAK9770790.1"/>
    <property type="molecule type" value="Genomic_DNA"/>
</dbReference>
<organism evidence="1 2">
    <name type="scientific">Seiridium cardinale</name>
    <dbReference type="NCBI Taxonomy" id="138064"/>
    <lineage>
        <taxon>Eukaryota</taxon>
        <taxon>Fungi</taxon>
        <taxon>Dikarya</taxon>
        <taxon>Ascomycota</taxon>
        <taxon>Pezizomycotina</taxon>
        <taxon>Sordariomycetes</taxon>
        <taxon>Xylariomycetidae</taxon>
        <taxon>Amphisphaeriales</taxon>
        <taxon>Sporocadaceae</taxon>
        <taxon>Seiridium</taxon>
    </lineage>
</organism>
<gene>
    <name evidence="1" type="ORF">SCAR479_12581</name>
</gene>
<dbReference type="Pfam" id="PF06764">
    <property type="entry name" value="DUF1223"/>
    <property type="match status" value="1"/>
</dbReference>
<name>A0ABR2XAG3_9PEZI</name>
<dbReference type="SUPFAM" id="SSF52833">
    <property type="entry name" value="Thioredoxin-like"/>
    <property type="match status" value="1"/>
</dbReference>
<evidence type="ECO:0000313" key="2">
    <source>
        <dbReference type="Proteomes" id="UP001465668"/>
    </source>
</evidence>
<keyword evidence="2" id="KW-1185">Reference proteome</keyword>
<dbReference type="Proteomes" id="UP001465668">
    <property type="component" value="Unassembled WGS sequence"/>
</dbReference>
<accession>A0ABR2XAG3</accession>
<protein>
    <submittedName>
        <fullName evidence="1">Secreted protein</fullName>
    </submittedName>
</protein>
<dbReference type="InterPro" id="IPR010634">
    <property type="entry name" value="DUF1223"/>
</dbReference>